<proteinExistence type="predicted"/>
<dbReference type="Gene3D" id="1.10.30.50">
    <property type="match status" value="1"/>
</dbReference>
<dbReference type="InterPro" id="IPR003615">
    <property type="entry name" value="HNH_nuc"/>
</dbReference>
<dbReference type="Proteomes" id="UP000253689">
    <property type="component" value="Chromosome"/>
</dbReference>
<dbReference type="InterPro" id="IPR002711">
    <property type="entry name" value="HNH"/>
</dbReference>
<dbReference type="AlphaFoldDB" id="A0A345DM27"/>
<evidence type="ECO:0000313" key="2">
    <source>
        <dbReference type="EMBL" id="AXF95265.1"/>
    </source>
</evidence>
<dbReference type="GO" id="GO:0004519">
    <property type="term" value="F:endonuclease activity"/>
    <property type="evidence" value="ECO:0007669"/>
    <property type="project" value="InterPro"/>
</dbReference>
<dbReference type="GO" id="GO:0008270">
    <property type="term" value="F:zinc ion binding"/>
    <property type="evidence" value="ECO:0007669"/>
    <property type="project" value="InterPro"/>
</dbReference>
<dbReference type="Pfam" id="PF01844">
    <property type="entry name" value="HNH"/>
    <property type="match status" value="1"/>
</dbReference>
<reference evidence="3" key="1">
    <citation type="submission" date="2018-07" db="EMBL/GenBank/DDBJ databases">
        <title>Complete Genome Sequence of Spiroplasma phoeniceum.</title>
        <authorList>
            <person name="Davis R.E."/>
            <person name="Shao J.Y."/>
            <person name="Zhao Y."/>
            <person name="Silver A."/>
            <person name="Stump z."/>
            <person name="Gasparich G."/>
        </authorList>
    </citation>
    <scope>NUCLEOTIDE SEQUENCE [LARGE SCALE GENOMIC DNA]</scope>
    <source>
        <strain evidence="3">P40</strain>
    </source>
</reference>
<keyword evidence="3" id="KW-1185">Reference proteome</keyword>
<dbReference type="KEGG" id="sphh:SDAV_00270"/>
<evidence type="ECO:0000313" key="3">
    <source>
        <dbReference type="Proteomes" id="UP000253689"/>
    </source>
</evidence>
<accession>A0A345DM27</accession>
<sequence length="91" mass="10445">MKLDQQTKMVWDKAKKCNCKSKQQDEADAHKLCGICKKTMIYGAYESVKNQQNSIYRWNLDHKKPKSQGGDNSIENLQAVHVKCNRKKGSS</sequence>
<gene>
    <name evidence="2" type="ORF">SDAV_00270</name>
</gene>
<protein>
    <recommendedName>
        <fullName evidence="1">HNH nuclease domain-containing protein</fullName>
    </recommendedName>
</protein>
<evidence type="ECO:0000259" key="1">
    <source>
        <dbReference type="SMART" id="SM00507"/>
    </source>
</evidence>
<organism evidence="2 3">
    <name type="scientific">Spiroplasma phoeniceum P40</name>
    <dbReference type="NCBI Taxonomy" id="1276259"/>
    <lineage>
        <taxon>Bacteria</taxon>
        <taxon>Bacillati</taxon>
        <taxon>Mycoplasmatota</taxon>
        <taxon>Mollicutes</taxon>
        <taxon>Entomoplasmatales</taxon>
        <taxon>Spiroplasmataceae</taxon>
        <taxon>Spiroplasma</taxon>
    </lineage>
</organism>
<dbReference type="RefSeq" id="WP_114564245.1">
    <property type="nucleotide sequence ID" value="NZ_CP031088.1"/>
</dbReference>
<dbReference type="CDD" id="cd00085">
    <property type="entry name" value="HNHc"/>
    <property type="match status" value="1"/>
</dbReference>
<dbReference type="SMART" id="SM00507">
    <property type="entry name" value="HNHc"/>
    <property type="match status" value="1"/>
</dbReference>
<name>A0A345DM27_9MOLU</name>
<dbReference type="EMBL" id="CP031088">
    <property type="protein sequence ID" value="AXF95265.1"/>
    <property type="molecule type" value="Genomic_DNA"/>
</dbReference>
<dbReference type="GO" id="GO:0003676">
    <property type="term" value="F:nucleic acid binding"/>
    <property type="evidence" value="ECO:0007669"/>
    <property type="project" value="InterPro"/>
</dbReference>
<feature type="domain" description="HNH nuclease" evidence="1">
    <location>
        <begin position="34"/>
        <end position="86"/>
    </location>
</feature>